<protein>
    <submittedName>
        <fullName evidence="6">Ribose import ATP-binding protein RbsA</fullName>
    </submittedName>
</protein>
<dbReference type="InterPro" id="IPR017871">
    <property type="entry name" value="ABC_transporter-like_CS"/>
</dbReference>
<dbReference type="CDD" id="cd03215">
    <property type="entry name" value="ABC_Carb_Monos_II"/>
    <property type="match status" value="1"/>
</dbReference>
<comment type="caution">
    <text evidence="6">The sequence shown here is derived from an EMBL/GenBank/DDBJ whole genome shotgun (WGS) entry which is preliminary data.</text>
</comment>
<evidence type="ECO:0000256" key="2">
    <source>
        <dbReference type="ARBA" id="ARBA00022737"/>
    </source>
</evidence>
<dbReference type="SMART" id="SM00382">
    <property type="entry name" value="AAA"/>
    <property type="match status" value="2"/>
</dbReference>
<feature type="domain" description="ABC transporter" evidence="5">
    <location>
        <begin position="244"/>
        <end position="494"/>
    </location>
</feature>
<dbReference type="PANTHER" id="PTHR43790:SF9">
    <property type="entry name" value="GALACTOFURANOSE TRANSPORTER ATP-BINDING PROTEIN YTFR"/>
    <property type="match status" value="1"/>
</dbReference>
<reference evidence="6 7" key="1">
    <citation type="journal article" date="2023" name="Int. J. Syst. Evol. Microbiol.">
        <title>Arthrobacter mangrovi sp. nov., an actinobacterium isolated from the rhizosphere of a mangrove.</title>
        <authorList>
            <person name="Hamada M."/>
            <person name="Saitou S."/>
            <person name="Enomoto N."/>
            <person name="Nanri K."/>
            <person name="Hidaka K."/>
            <person name="Miura T."/>
            <person name="Tamura T."/>
        </authorList>
    </citation>
    <scope>NUCLEOTIDE SEQUENCE [LARGE SCALE GENOMIC DNA]</scope>
    <source>
        <strain evidence="6 7">NBRC 112813</strain>
    </source>
</reference>
<gene>
    <name evidence="6" type="primary">rbsA3_2</name>
    <name evidence="6" type="ORF">AHIS1636_27620</name>
</gene>
<dbReference type="InterPro" id="IPR003439">
    <property type="entry name" value="ABC_transporter-like_ATP-bd"/>
</dbReference>
<dbReference type="Gene3D" id="3.40.50.300">
    <property type="entry name" value="P-loop containing nucleotide triphosphate hydrolases"/>
    <property type="match status" value="2"/>
</dbReference>
<dbReference type="InterPro" id="IPR003593">
    <property type="entry name" value="AAA+_ATPase"/>
</dbReference>
<feature type="domain" description="ABC transporter" evidence="5">
    <location>
        <begin position="2"/>
        <end position="240"/>
    </location>
</feature>
<dbReference type="PROSITE" id="PS00211">
    <property type="entry name" value="ABC_TRANSPORTER_1"/>
    <property type="match status" value="1"/>
</dbReference>
<dbReference type="InterPro" id="IPR050107">
    <property type="entry name" value="ABC_carbohydrate_import_ATPase"/>
</dbReference>
<dbReference type="EMBL" id="BRVS01000015">
    <property type="protein sequence ID" value="GLB68320.1"/>
    <property type="molecule type" value="Genomic_DNA"/>
</dbReference>
<evidence type="ECO:0000256" key="1">
    <source>
        <dbReference type="ARBA" id="ARBA00022448"/>
    </source>
</evidence>
<evidence type="ECO:0000259" key="5">
    <source>
        <dbReference type="PROSITE" id="PS50893"/>
    </source>
</evidence>
<dbReference type="RefSeq" id="WP_264796420.1">
    <property type="nucleotide sequence ID" value="NZ_BRVS01000015.1"/>
</dbReference>
<keyword evidence="4 6" id="KW-0067">ATP-binding</keyword>
<keyword evidence="2" id="KW-0677">Repeat</keyword>
<dbReference type="Pfam" id="PF00005">
    <property type="entry name" value="ABC_tran"/>
    <property type="match status" value="2"/>
</dbReference>
<sequence>MIEVKEVAKTYPGTVALEDVSLRIAAGEVLALAGENGSGKSTLMKTLAGHIRPDAGEISIDGAPVRFQNPNESVAAGIGLVEQELAVARHLSVEENILLGALPRRRYLPGAVAWKQVRKRAREVMDELAIEVDPRATLDELPVNVQQLVAIASVLSRRPKLMLLDEATSSLSEDETDHLLRTVRTLSERGMSVIFISHRMREMRQVADRIVVLRDGRVSGESELSDVSDADVVGMLVGRELSEIYPQNVPARERIVLQVDEVTARNYIQNVSVTVREGEIVGLAGLVGSGRSTLAQTIFGAIRPTAGSIRLEGKTVLFRHPADALAAGIGFVGENRRVQGILPGRTVRENLTACSLGTFSRSGVLSRRAEQDQARQAASEMGVKYTNLEDPIGGLSGGNQQKVLLARSLMRGPKLMVLDEPTRGVDVGAKAEIYQHVVQAAANGMSFLIASSELPELLGLCDTIYVLSQGRVVGRLDGNQATEEQIAALAFHTDDATEVA</sequence>
<evidence type="ECO:0000313" key="6">
    <source>
        <dbReference type="EMBL" id="GLB68320.1"/>
    </source>
</evidence>
<dbReference type="PANTHER" id="PTHR43790">
    <property type="entry name" value="CARBOHYDRATE TRANSPORT ATP-BINDING PROTEIN MG119-RELATED"/>
    <property type="match status" value="1"/>
</dbReference>
<accession>A0ABQ5MX03</accession>
<evidence type="ECO:0000256" key="3">
    <source>
        <dbReference type="ARBA" id="ARBA00022741"/>
    </source>
</evidence>
<keyword evidence="7" id="KW-1185">Reference proteome</keyword>
<dbReference type="InterPro" id="IPR027417">
    <property type="entry name" value="P-loop_NTPase"/>
</dbReference>
<keyword evidence="1" id="KW-0813">Transport</keyword>
<dbReference type="GO" id="GO:0005524">
    <property type="term" value="F:ATP binding"/>
    <property type="evidence" value="ECO:0007669"/>
    <property type="project" value="UniProtKB-KW"/>
</dbReference>
<dbReference type="CDD" id="cd03216">
    <property type="entry name" value="ABC_Carb_Monos_I"/>
    <property type="match status" value="1"/>
</dbReference>
<keyword evidence="3" id="KW-0547">Nucleotide-binding</keyword>
<evidence type="ECO:0000313" key="7">
    <source>
        <dbReference type="Proteomes" id="UP001209654"/>
    </source>
</evidence>
<dbReference type="Proteomes" id="UP001209654">
    <property type="component" value="Unassembled WGS sequence"/>
</dbReference>
<evidence type="ECO:0000256" key="4">
    <source>
        <dbReference type="ARBA" id="ARBA00022840"/>
    </source>
</evidence>
<organism evidence="6 7">
    <name type="scientific">Arthrobacter mangrovi</name>
    <dbReference type="NCBI Taxonomy" id="2966350"/>
    <lineage>
        <taxon>Bacteria</taxon>
        <taxon>Bacillati</taxon>
        <taxon>Actinomycetota</taxon>
        <taxon>Actinomycetes</taxon>
        <taxon>Micrococcales</taxon>
        <taxon>Micrococcaceae</taxon>
        <taxon>Arthrobacter</taxon>
    </lineage>
</organism>
<dbReference type="SUPFAM" id="SSF52540">
    <property type="entry name" value="P-loop containing nucleoside triphosphate hydrolases"/>
    <property type="match status" value="2"/>
</dbReference>
<dbReference type="PROSITE" id="PS50893">
    <property type="entry name" value="ABC_TRANSPORTER_2"/>
    <property type="match status" value="2"/>
</dbReference>
<name>A0ABQ5MX03_9MICC</name>
<proteinExistence type="predicted"/>